<dbReference type="GO" id="GO:0003677">
    <property type="term" value="F:DNA binding"/>
    <property type="evidence" value="ECO:0007669"/>
    <property type="project" value="InterPro"/>
</dbReference>
<reference evidence="3" key="1">
    <citation type="submission" date="2020-09" db="EMBL/GenBank/DDBJ databases">
        <title>A novel bacterium of genus Neiella, isolated from South China Sea.</title>
        <authorList>
            <person name="Huang H."/>
            <person name="Mo K."/>
            <person name="Hu Y."/>
        </authorList>
    </citation>
    <scope>NUCLEOTIDE SEQUENCE</scope>
    <source>
        <strain evidence="3">HB171785</strain>
    </source>
</reference>
<dbReference type="InterPro" id="IPR003346">
    <property type="entry name" value="Transposase_20"/>
</dbReference>
<dbReference type="RefSeq" id="WP_191145239.1">
    <property type="nucleotide sequence ID" value="NZ_JACXAF010000015.1"/>
</dbReference>
<protein>
    <submittedName>
        <fullName evidence="3">IS110 family transposase</fullName>
    </submittedName>
</protein>
<dbReference type="GO" id="GO:0006313">
    <property type="term" value="P:DNA transposition"/>
    <property type="evidence" value="ECO:0007669"/>
    <property type="project" value="InterPro"/>
</dbReference>
<dbReference type="NCBIfam" id="NF033542">
    <property type="entry name" value="transpos_IS110"/>
    <property type="match status" value="1"/>
</dbReference>
<keyword evidence="4" id="KW-1185">Reference proteome</keyword>
<accession>A0A8J6UQ31</accession>
<dbReference type="PANTHER" id="PTHR33055:SF3">
    <property type="entry name" value="PUTATIVE TRANSPOSASE FOR IS117-RELATED"/>
    <property type="match status" value="1"/>
</dbReference>
<evidence type="ECO:0000313" key="4">
    <source>
        <dbReference type="Proteomes" id="UP000638014"/>
    </source>
</evidence>
<organism evidence="3 4">
    <name type="scientific">Neiella litorisoli</name>
    <dbReference type="NCBI Taxonomy" id="2771431"/>
    <lineage>
        <taxon>Bacteria</taxon>
        <taxon>Pseudomonadati</taxon>
        <taxon>Pseudomonadota</taxon>
        <taxon>Gammaproteobacteria</taxon>
        <taxon>Alteromonadales</taxon>
        <taxon>Echinimonadaceae</taxon>
        <taxon>Neiella</taxon>
    </lineage>
</organism>
<name>A0A8J6UQ31_9GAMM</name>
<dbReference type="EMBL" id="JACXAF010000015">
    <property type="protein sequence ID" value="MBD1390167.1"/>
    <property type="molecule type" value="Genomic_DNA"/>
</dbReference>
<dbReference type="Proteomes" id="UP000638014">
    <property type="component" value="Unassembled WGS sequence"/>
</dbReference>
<dbReference type="PANTHER" id="PTHR33055">
    <property type="entry name" value="TRANSPOSASE FOR INSERTION SEQUENCE ELEMENT IS1111A"/>
    <property type="match status" value="1"/>
</dbReference>
<dbReference type="GO" id="GO:0004803">
    <property type="term" value="F:transposase activity"/>
    <property type="evidence" value="ECO:0007669"/>
    <property type="project" value="InterPro"/>
</dbReference>
<dbReference type="Pfam" id="PF02371">
    <property type="entry name" value="Transposase_20"/>
    <property type="match status" value="1"/>
</dbReference>
<evidence type="ECO:0000259" key="2">
    <source>
        <dbReference type="Pfam" id="PF02371"/>
    </source>
</evidence>
<evidence type="ECO:0000313" key="3">
    <source>
        <dbReference type="EMBL" id="MBD1390167.1"/>
    </source>
</evidence>
<sequence>MSIQQIAGLDLAKNVFSIHVIDLTGKCLIKKTVKRSHLLELFANMPPTLVGMEACSGAHYWARELLKLGHDPKIIPVKYVAPYCTGSKNDANDARAICEAVTRPHTRFVTIKSPEQQALMLIHRARQHWVQERTALINQIRAYLTEFGLVIPKSRETLERKLPDVLEDADNQLPDIARALIHDCYHHLLVLNQRINEQNDCFGMLVKASPSAQRIMKVPGVGAQTATAILASIGKGEQFDKARDFAAWLGLVPRQYTTGGKVRMGRISKKGNTYIRTLLVDGARAVIANCGNKTDRLSIWVKGVYERRGYKRAIVALAAKNARIIWAMLNKQADYQTYTA</sequence>
<comment type="caution">
    <text evidence="3">The sequence shown here is derived from an EMBL/GenBank/DDBJ whole genome shotgun (WGS) entry which is preliminary data.</text>
</comment>
<feature type="domain" description="Transposase IS110-like N-terminal" evidence="1">
    <location>
        <begin position="7"/>
        <end position="146"/>
    </location>
</feature>
<feature type="domain" description="Transposase IS116/IS110/IS902 C-terminal" evidence="2">
    <location>
        <begin position="212"/>
        <end position="291"/>
    </location>
</feature>
<dbReference type="InterPro" id="IPR002525">
    <property type="entry name" value="Transp_IS110-like_N"/>
</dbReference>
<evidence type="ECO:0000259" key="1">
    <source>
        <dbReference type="Pfam" id="PF01548"/>
    </source>
</evidence>
<gene>
    <name evidence="3" type="ORF">IC617_12065</name>
</gene>
<dbReference type="InterPro" id="IPR047650">
    <property type="entry name" value="Transpos_IS110"/>
</dbReference>
<dbReference type="Pfam" id="PF01548">
    <property type="entry name" value="DEDD_Tnp_IS110"/>
    <property type="match status" value="1"/>
</dbReference>
<dbReference type="AlphaFoldDB" id="A0A8J6UQ31"/>
<proteinExistence type="predicted"/>